<organism evidence="1">
    <name type="scientific">bioreactor metagenome</name>
    <dbReference type="NCBI Taxonomy" id="1076179"/>
    <lineage>
        <taxon>unclassified sequences</taxon>
        <taxon>metagenomes</taxon>
        <taxon>ecological metagenomes</taxon>
    </lineage>
</organism>
<comment type="caution">
    <text evidence="1">The sequence shown here is derived from an EMBL/GenBank/DDBJ whole genome shotgun (WGS) entry which is preliminary data.</text>
</comment>
<gene>
    <name evidence="1" type="ORF">SDC9_207000</name>
</gene>
<reference evidence="1" key="1">
    <citation type="submission" date="2019-08" db="EMBL/GenBank/DDBJ databases">
        <authorList>
            <person name="Kucharzyk K."/>
            <person name="Murdoch R.W."/>
            <person name="Higgins S."/>
            <person name="Loffler F."/>
        </authorList>
    </citation>
    <scope>NUCLEOTIDE SEQUENCE</scope>
</reference>
<sequence length="127" mass="13811">MKRVFHIQRGHAQSGRGNVHALEIVPRAEKQGAAIRSLIGLHALENLLAVMQYGGGRVNGKRAVRQNFALVPNAVRCTHDEHVVGEYAPEAKLGFILGLRFGGGGQCNFHDALQSVKFKMQLSILCG</sequence>
<name>A0A645J988_9ZZZZ</name>
<dbReference type="AlphaFoldDB" id="A0A645J988"/>
<accession>A0A645J988</accession>
<evidence type="ECO:0000313" key="1">
    <source>
        <dbReference type="EMBL" id="MPN59279.1"/>
    </source>
</evidence>
<dbReference type="EMBL" id="VSSQ01133105">
    <property type="protein sequence ID" value="MPN59279.1"/>
    <property type="molecule type" value="Genomic_DNA"/>
</dbReference>
<protein>
    <submittedName>
        <fullName evidence="1">Uncharacterized protein</fullName>
    </submittedName>
</protein>
<proteinExistence type="predicted"/>